<comment type="caution">
    <text evidence="1">The sequence shown here is derived from an EMBL/GenBank/DDBJ whole genome shotgun (WGS) entry which is preliminary data.</text>
</comment>
<proteinExistence type="predicted"/>
<dbReference type="RefSeq" id="WP_175393835.1">
    <property type="nucleotide sequence ID" value="NZ_JABMCB010000070.1"/>
</dbReference>
<name>A0A7Y6BRT7_9BACL</name>
<sequence length="90" mass="10415">MLGVTPQVLRNDYYITDLPMLLFRQTQKIAEDRLAQLHIVMGPNMTEDSFKGLVDMIGWPLQDEQQDKKDQLDIAGLRSLRERLEGRKDG</sequence>
<evidence type="ECO:0000313" key="1">
    <source>
        <dbReference type="EMBL" id="NUU73785.1"/>
    </source>
</evidence>
<keyword evidence="2" id="KW-1185">Reference proteome</keyword>
<protein>
    <submittedName>
        <fullName evidence="1">Uncharacterized protein</fullName>
    </submittedName>
</protein>
<accession>A0A7Y6BRT7</accession>
<dbReference type="AlphaFoldDB" id="A0A7Y6BRT7"/>
<dbReference type="Proteomes" id="UP000526125">
    <property type="component" value="Unassembled WGS sequence"/>
</dbReference>
<gene>
    <name evidence="1" type="ORF">HP552_00520</name>
</gene>
<evidence type="ECO:0000313" key="2">
    <source>
        <dbReference type="Proteomes" id="UP000526125"/>
    </source>
</evidence>
<reference evidence="1 2" key="1">
    <citation type="submission" date="2020-05" db="EMBL/GenBank/DDBJ databases">
        <title>Genome Sequencing of Type Strains.</title>
        <authorList>
            <person name="Lemaire J.F."/>
            <person name="Inderbitzin P."/>
            <person name="Gregorio O.A."/>
            <person name="Collins S.B."/>
            <person name="Wespe N."/>
            <person name="Knight-Connoni V."/>
        </authorList>
    </citation>
    <scope>NUCLEOTIDE SEQUENCE [LARGE SCALE GENOMIC DNA]</scope>
    <source>
        <strain evidence="1 2">LMG 21957</strain>
    </source>
</reference>
<dbReference type="EMBL" id="JABMCB010000070">
    <property type="protein sequence ID" value="NUU73785.1"/>
    <property type="molecule type" value="Genomic_DNA"/>
</dbReference>
<organism evidence="1 2">
    <name type="scientific">Paenibacillus xylanilyticus</name>
    <dbReference type="NCBI Taxonomy" id="248903"/>
    <lineage>
        <taxon>Bacteria</taxon>
        <taxon>Bacillati</taxon>
        <taxon>Bacillota</taxon>
        <taxon>Bacilli</taxon>
        <taxon>Bacillales</taxon>
        <taxon>Paenibacillaceae</taxon>
        <taxon>Paenibacillus</taxon>
    </lineage>
</organism>